<feature type="transmembrane region" description="Helical" evidence="6">
    <location>
        <begin position="12"/>
        <end position="29"/>
    </location>
</feature>
<keyword evidence="4 6" id="KW-1133">Transmembrane helix</keyword>
<sequence>MSAAGYLSVATPLRLSVGGTTVALPILAVEALGDVALGGLLAAACLAPSILAAPFVGALLDRTRHPRLLIAAAGLVTALGTLVAAFLGLLPTAVVALSVVAAGATTPFFMGGLSSFVTEEVPGERRAYALDALSYNLGSVAGPAIVAAAAALGSARVALVLMAVAALAGAAATALTRLRPLGAEPRSMGAAMRAGLRHIVRYRPIAVVTASGTLSQFGAGGLAVAAVALSTERVGTPDQGAIVVAAFAVGGLLGALAISLRPVRMPPEWEMGTGFAATGLLTIVAAIDLGTWWTTALIGLSGLFTASSSAAMLLLRKQQSPPGVRSQVFTVGAGLRASAAAVGAAVAGLAAGIGGGWLIAAIGVVWVASALLLLAYPPGTRPIDG</sequence>
<feature type="transmembrane region" description="Helical" evidence="6">
    <location>
        <begin position="272"/>
        <end position="290"/>
    </location>
</feature>
<protein>
    <submittedName>
        <fullName evidence="7">MFS transporter</fullName>
    </submittedName>
</protein>
<feature type="transmembrane region" description="Helical" evidence="6">
    <location>
        <begin position="93"/>
        <end position="116"/>
    </location>
</feature>
<dbReference type="SUPFAM" id="SSF103473">
    <property type="entry name" value="MFS general substrate transporter"/>
    <property type="match status" value="1"/>
</dbReference>
<feature type="transmembrane region" description="Helical" evidence="6">
    <location>
        <begin position="241"/>
        <end position="260"/>
    </location>
</feature>
<dbReference type="GO" id="GO:0022857">
    <property type="term" value="F:transmembrane transporter activity"/>
    <property type="evidence" value="ECO:0007669"/>
    <property type="project" value="InterPro"/>
</dbReference>
<proteinExistence type="predicted"/>
<feature type="transmembrane region" description="Helical" evidence="6">
    <location>
        <begin position="157"/>
        <end position="178"/>
    </location>
</feature>
<dbReference type="InterPro" id="IPR011701">
    <property type="entry name" value="MFS"/>
</dbReference>
<keyword evidence="5 6" id="KW-0472">Membrane</keyword>
<evidence type="ECO:0000256" key="4">
    <source>
        <dbReference type="ARBA" id="ARBA00022989"/>
    </source>
</evidence>
<feature type="transmembrane region" description="Helical" evidence="6">
    <location>
        <begin position="296"/>
        <end position="316"/>
    </location>
</feature>
<dbReference type="Gene3D" id="1.20.1250.20">
    <property type="entry name" value="MFS general substrate transporter like domains"/>
    <property type="match status" value="1"/>
</dbReference>
<dbReference type="PANTHER" id="PTHR23513">
    <property type="entry name" value="INTEGRAL MEMBRANE EFFLUX PROTEIN-RELATED"/>
    <property type="match status" value="1"/>
</dbReference>
<dbReference type="InterPro" id="IPR036259">
    <property type="entry name" value="MFS_trans_sf"/>
</dbReference>
<feature type="transmembrane region" description="Helical" evidence="6">
    <location>
        <begin position="357"/>
        <end position="376"/>
    </location>
</feature>
<feature type="transmembrane region" description="Helical" evidence="6">
    <location>
        <begin position="68"/>
        <end position="87"/>
    </location>
</feature>
<feature type="transmembrane region" description="Helical" evidence="6">
    <location>
        <begin position="35"/>
        <end position="56"/>
    </location>
</feature>
<evidence type="ECO:0000256" key="1">
    <source>
        <dbReference type="ARBA" id="ARBA00004651"/>
    </source>
</evidence>
<keyword evidence="3 6" id="KW-0812">Transmembrane</keyword>
<feature type="transmembrane region" description="Helical" evidence="6">
    <location>
        <begin position="328"/>
        <end position="351"/>
    </location>
</feature>
<reference evidence="7" key="1">
    <citation type="submission" date="2024-05" db="EMBL/GenBank/DDBJ databases">
        <authorList>
            <person name="Yu L."/>
        </authorList>
    </citation>
    <scope>NUCLEOTIDE SEQUENCE</scope>
    <source>
        <strain evidence="7">G08B096</strain>
    </source>
</reference>
<dbReference type="Pfam" id="PF07690">
    <property type="entry name" value="MFS_1"/>
    <property type="match status" value="1"/>
</dbReference>
<gene>
    <name evidence="7" type="ORF">ABIQ69_12980</name>
</gene>
<dbReference type="RefSeq" id="WP_350347539.1">
    <property type="nucleotide sequence ID" value="NZ_CP158374.1"/>
</dbReference>
<name>A0AAU7W7X6_9MICO</name>
<dbReference type="GO" id="GO:0005886">
    <property type="term" value="C:plasma membrane"/>
    <property type="evidence" value="ECO:0007669"/>
    <property type="project" value="UniProtKB-SubCell"/>
</dbReference>
<evidence type="ECO:0000256" key="5">
    <source>
        <dbReference type="ARBA" id="ARBA00023136"/>
    </source>
</evidence>
<dbReference type="PANTHER" id="PTHR23513:SF11">
    <property type="entry name" value="STAPHYLOFERRIN A TRANSPORTER"/>
    <property type="match status" value="1"/>
</dbReference>
<feature type="transmembrane region" description="Helical" evidence="6">
    <location>
        <begin position="128"/>
        <end position="151"/>
    </location>
</feature>
<accession>A0AAU7W7X6</accession>
<evidence type="ECO:0000256" key="2">
    <source>
        <dbReference type="ARBA" id="ARBA00022475"/>
    </source>
</evidence>
<evidence type="ECO:0000313" key="7">
    <source>
        <dbReference type="EMBL" id="XBX81517.1"/>
    </source>
</evidence>
<feature type="transmembrane region" description="Helical" evidence="6">
    <location>
        <begin position="205"/>
        <end position="229"/>
    </location>
</feature>
<dbReference type="AlphaFoldDB" id="A0AAU7W7X6"/>
<keyword evidence="2" id="KW-1003">Cell membrane</keyword>
<evidence type="ECO:0000256" key="6">
    <source>
        <dbReference type="SAM" id="Phobius"/>
    </source>
</evidence>
<evidence type="ECO:0000256" key="3">
    <source>
        <dbReference type="ARBA" id="ARBA00022692"/>
    </source>
</evidence>
<dbReference type="EMBL" id="CP158374">
    <property type="protein sequence ID" value="XBX81517.1"/>
    <property type="molecule type" value="Genomic_DNA"/>
</dbReference>
<comment type="subcellular location">
    <subcellularLocation>
        <location evidence="1">Cell membrane</location>
        <topology evidence="1">Multi-pass membrane protein</topology>
    </subcellularLocation>
</comment>
<organism evidence="7">
    <name type="scientific">Agromyces sp. G08B096</name>
    <dbReference type="NCBI Taxonomy" id="3156399"/>
    <lineage>
        <taxon>Bacteria</taxon>
        <taxon>Bacillati</taxon>
        <taxon>Actinomycetota</taxon>
        <taxon>Actinomycetes</taxon>
        <taxon>Micrococcales</taxon>
        <taxon>Microbacteriaceae</taxon>
        <taxon>Agromyces</taxon>
    </lineage>
</organism>